<proteinExistence type="predicted"/>
<dbReference type="EMBL" id="MLYV02001007">
    <property type="protein sequence ID" value="PSR74281.1"/>
    <property type="molecule type" value="Genomic_DNA"/>
</dbReference>
<evidence type="ECO:0000313" key="1">
    <source>
        <dbReference type="EMBL" id="PSR74281.1"/>
    </source>
</evidence>
<comment type="caution">
    <text evidence="1">The sequence shown here is derived from an EMBL/GenBank/DDBJ whole genome shotgun (WGS) entry which is preliminary data.</text>
</comment>
<gene>
    <name evidence="1" type="ORF">PHLCEN_2v9976</name>
</gene>
<name>A0A2R6NP86_9APHY</name>
<dbReference type="Proteomes" id="UP000186601">
    <property type="component" value="Unassembled WGS sequence"/>
</dbReference>
<keyword evidence="2" id="KW-1185">Reference proteome</keyword>
<dbReference type="AlphaFoldDB" id="A0A2R6NP86"/>
<protein>
    <submittedName>
        <fullName evidence="1">Uncharacterized protein</fullName>
    </submittedName>
</protein>
<reference evidence="1 2" key="1">
    <citation type="submission" date="2018-02" db="EMBL/GenBank/DDBJ databases">
        <title>Genome sequence of the basidiomycete white-rot fungus Phlebia centrifuga.</title>
        <authorList>
            <person name="Granchi Z."/>
            <person name="Peng M."/>
            <person name="de Vries R.P."/>
            <person name="Hilden K."/>
            <person name="Makela M.R."/>
            <person name="Grigoriev I."/>
            <person name="Riley R."/>
        </authorList>
    </citation>
    <scope>NUCLEOTIDE SEQUENCE [LARGE SCALE GENOMIC DNA]</scope>
    <source>
        <strain evidence="1 2">FBCC195</strain>
    </source>
</reference>
<accession>A0A2R6NP86</accession>
<organism evidence="1 2">
    <name type="scientific">Hermanssonia centrifuga</name>
    <dbReference type="NCBI Taxonomy" id="98765"/>
    <lineage>
        <taxon>Eukaryota</taxon>
        <taxon>Fungi</taxon>
        <taxon>Dikarya</taxon>
        <taxon>Basidiomycota</taxon>
        <taxon>Agaricomycotina</taxon>
        <taxon>Agaricomycetes</taxon>
        <taxon>Polyporales</taxon>
        <taxon>Meruliaceae</taxon>
        <taxon>Hermanssonia</taxon>
    </lineage>
</organism>
<sequence length="123" mass="14301">MNELVRHAGDKIDWDARGNQGKTALDYAPESRLPMNLLRLLKRYSRRDILEQGRGMETMGMNIYIVAVAGGGHGSCANARFAWWKGLGFGRWTQRKRRMRMSFQYLGPLNHEGDLVKRLTRYW</sequence>
<evidence type="ECO:0000313" key="2">
    <source>
        <dbReference type="Proteomes" id="UP000186601"/>
    </source>
</evidence>